<reference evidence="1 2" key="1">
    <citation type="journal article" date="2019" name="Int. J. Syst. Evol. Microbiol.">
        <title>The Global Catalogue of Microorganisms (GCM) 10K type strain sequencing project: providing services to taxonomists for standard genome sequencing and annotation.</title>
        <authorList>
            <consortium name="The Broad Institute Genomics Platform"/>
            <consortium name="The Broad Institute Genome Sequencing Center for Infectious Disease"/>
            <person name="Wu L."/>
            <person name="Ma J."/>
        </authorList>
    </citation>
    <scope>NUCLEOTIDE SEQUENCE [LARGE SCALE GENOMIC DNA]</scope>
    <source>
        <strain evidence="1 2">JCM 7356</strain>
    </source>
</reference>
<dbReference type="EMBL" id="BAAATR010000086">
    <property type="protein sequence ID" value="GAA2281320.1"/>
    <property type="molecule type" value="Genomic_DNA"/>
</dbReference>
<protein>
    <recommendedName>
        <fullName evidence="3">Transposase</fullName>
    </recommendedName>
</protein>
<comment type="caution">
    <text evidence="1">The sequence shown here is derived from an EMBL/GenBank/DDBJ whole genome shotgun (WGS) entry which is preliminary data.</text>
</comment>
<evidence type="ECO:0000313" key="1">
    <source>
        <dbReference type="EMBL" id="GAA2281320.1"/>
    </source>
</evidence>
<evidence type="ECO:0000313" key="2">
    <source>
        <dbReference type="Proteomes" id="UP001500305"/>
    </source>
</evidence>
<evidence type="ECO:0008006" key="3">
    <source>
        <dbReference type="Google" id="ProtNLM"/>
    </source>
</evidence>
<organism evidence="1 2">
    <name type="scientific">Kitasatospora cystarginea</name>
    <dbReference type="NCBI Taxonomy" id="58350"/>
    <lineage>
        <taxon>Bacteria</taxon>
        <taxon>Bacillati</taxon>
        <taxon>Actinomycetota</taxon>
        <taxon>Actinomycetes</taxon>
        <taxon>Kitasatosporales</taxon>
        <taxon>Streptomycetaceae</taxon>
        <taxon>Kitasatospora</taxon>
    </lineage>
</organism>
<name>A0ABN3F1A4_9ACTN</name>
<gene>
    <name evidence="1" type="ORF">GCM10010430_79210</name>
</gene>
<dbReference type="Proteomes" id="UP001500305">
    <property type="component" value="Unassembled WGS sequence"/>
</dbReference>
<accession>A0ABN3F1A4</accession>
<keyword evidence="2" id="KW-1185">Reference proteome</keyword>
<proteinExistence type="predicted"/>
<sequence length="107" mass="12276">MFSQVPGDVPSSLCARDLRVPFPLDEHGQRGQALREPVRPRHLRWRYGREGRRSLLDALESPDIREAYDERQKARAKKARQVHRELMQTLACADFGNVPKQAGLDSL</sequence>